<dbReference type="Proteomes" id="UP000015104">
    <property type="component" value="Unassembled WGS sequence"/>
</dbReference>
<organism evidence="1 2">
    <name type="scientific">Tetranychus urticae</name>
    <name type="common">Two-spotted spider mite</name>
    <dbReference type="NCBI Taxonomy" id="32264"/>
    <lineage>
        <taxon>Eukaryota</taxon>
        <taxon>Metazoa</taxon>
        <taxon>Ecdysozoa</taxon>
        <taxon>Arthropoda</taxon>
        <taxon>Chelicerata</taxon>
        <taxon>Arachnida</taxon>
        <taxon>Acari</taxon>
        <taxon>Acariformes</taxon>
        <taxon>Trombidiformes</taxon>
        <taxon>Prostigmata</taxon>
        <taxon>Eleutherengona</taxon>
        <taxon>Raphignathae</taxon>
        <taxon>Tetranychoidea</taxon>
        <taxon>Tetranychidae</taxon>
        <taxon>Tetranychus</taxon>
    </lineage>
</organism>
<accession>T1K7J4</accession>
<evidence type="ECO:0000313" key="1">
    <source>
        <dbReference type="EnsemblMetazoa" id="tetur06g04500.1"/>
    </source>
</evidence>
<proteinExistence type="predicted"/>
<dbReference type="AlphaFoldDB" id="T1K7J4"/>
<dbReference type="EnsemblMetazoa" id="tetur06g04500.1">
    <property type="protein sequence ID" value="tetur06g04500.1"/>
    <property type="gene ID" value="tetur06g04500"/>
</dbReference>
<dbReference type="EMBL" id="CAEY01001805">
    <property type="status" value="NOT_ANNOTATED_CDS"/>
    <property type="molecule type" value="Genomic_DNA"/>
</dbReference>
<name>T1K7J4_TETUR</name>
<sequence length="94" mass="11161">MQKTEIGGMDVDSRFCSLHFGFTVKSFFFWIKTLFFRTKQGPFWCFKSIVESIKLFFSITIIITFNKGDEFIEINPCMPFSVYFEFFLSDQDTI</sequence>
<keyword evidence="2" id="KW-1185">Reference proteome</keyword>
<reference evidence="2" key="1">
    <citation type="submission" date="2011-08" db="EMBL/GenBank/DDBJ databases">
        <authorList>
            <person name="Rombauts S."/>
        </authorList>
    </citation>
    <scope>NUCLEOTIDE SEQUENCE</scope>
    <source>
        <strain evidence="2">London</strain>
    </source>
</reference>
<protein>
    <submittedName>
        <fullName evidence="1">Uncharacterized protein</fullName>
    </submittedName>
</protein>
<evidence type="ECO:0000313" key="2">
    <source>
        <dbReference type="Proteomes" id="UP000015104"/>
    </source>
</evidence>
<dbReference type="HOGENOM" id="CLU_2389025_0_0_1"/>
<reference evidence="1" key="2">
    <citation type="submission" date="2015-06" db="UniProtKB">
        <authorList>
            <consortium name="EnsemblMetazoa"/>
        </authorList>
    </citation>
    <scope>IDENTIFICATION</scope>
</reference>